<dbReference type="CDD" id="cd23128">
    <property type="entry name" value="RING-HC_MIP1-like"/>
    <property type="match status" value="1"/>
</dbReference>
<keyword evidence="3" id="KW-0812">Transmembrane</keyword>
<feature type="region of interest" description="Disordered" evidence="2">
    <location>
        <begin position="290"/>
        <end position="329"/>
    </location>
</feature>
<keyword evidence="3" id="KW-1133">Transmembrane helix</keyword>
<feature type="transmembrane region" description="Helical" evidence="3">
    <location>
        <begin position="84"/>
        <end position="102"/>
    </location>
</feature>
<dbReference type="SUPFAM" id="SSF57850">
    <property type="entry name" value="RING/U-box"/>
    <property type="match status" value="1"/>
</dbReference>
<feature type="compositionally biased region" description="Polar residues" evidence="2">
    <location>
        <begin position="314"/>
        <end position="327"/>
    </location>
</feature>
<dbReference type="InterPro" id="IPR001841">
    <property type="entry name" value="Znf_RING"/>
</dbReference>
<feature type="domain" description="RING-type" evidence="4">
    <location>
        <begin position="1243"/>
        <end position="1283"/>
    </location>
</feature>
<feature type="compositionally biased region" description="Low complexity" evidence="2">
    <location>
        <begin position="834"/>
        <end position="854"/>
    </location>
</feature>
<keyword evidence="1" id="KW-0479">Metal-binding</keyword>
<feature type="region of interest" description="Disordered" evidence="2">
    <location>
        <begin position="809"/>
        <end position="893"/>
    </location>
</feature>
<evidence type="ECO:0000256" key="1">
    <source>
        <dbReference type="PROSITE-ProRule" id="PRU00175"/>
    </source>
</evidence>
<accession>A0A176WA67</accession>
<organism evidence="5 6">
    <name type="scientific">Marchantia polymorpha subsp. ruderalis</name>
    <dbReference type="NCBI Taxonomy" id="1480154"/>
    <lineage>
        <taxon>Eukaryota</taxon>
        <taxon>Viridiplantae</taxon>
        <taxon>Streptophyta</taxon>
        <taxon>Embryophyta</taxon>
        <taxon>Marchantiophyta</taxon>
        <taxon>Marchantiopsida</taxon>
        <taxon>Marchantiidae</taxon>
        <taxon>Marchantiales</taxon>
        <taxon>Marchantiaceae</taxon>
        <taxon>Marchantia</taxon>
    </lineage>
</organism>
<proteinExistence type="predicted"/>
<dbReference type="Proteomes" id="UP000077202">
    <property type="component" value="Unassembled WGS sequence"/>
</dbReference>
<dbReference type="GO" id="GO:0008270">
    <property type="term" value="F:zinc ion binding"/>
    <property type="evidence" value="ECO:0007669"/>
    <property type="project" value="UniProtKB-KW"/>
</dbReference>
<dbReference type="InterPro" id="IPR013083">
    <property type="entry name" value="Znf_RING/FYVE/PHD"/>
</dbReference>
<feature type="region of interest" description="Disordered" evidence="2">
    <location>
        <begin position="1119"/>
        <end position="1165"/>
    </location>
</feature>
<feature type="compositionally biased region" description="Polar residues" evidence="2">
    <location>
        <begin position="679"/>
        <end position="692"/>
    </location>
</feature>
<comment type="caution">
    <text evidence="5">The sequence shown here is derived from an EMBL/GenBank/DDBJ whole genome shotgun (WGS) entry which is preliminary data.</text>
</comment>
<dbReference type="PANTHER" id="PTHR46405:SF3">
    <property type="entry name" value="RING_U-BOX SUPERFAMILY PROTEIN"/>
    <property type="match status" value="1"/>
</dbReference>
<name>A0A176WA67_MARPO</name>
<protein>
    <recommendedName>
        <fullName evidence="4">RING-type domain-containing protein</fullName>
    </recommendedName>
</protein>
<feature type="compositionally biased region" description="Polar residues" evidence="2">
    <location>
        <begin position="714"/>
        <end position="730"/>
    </location>
</feature>
<keyword evidence="3" id="KW-0472">Membrane</keyword>
<sequence length="1297" mass="142363">MPLRLVRPKRAGGGRHELALLLCVRWQQQQQQQRRRAGAGDASRRGSVEEEEEEAREGRERSSSARLAEAGPFRRPSTSCGGGWGLWLAGLLAGGLVGWGVWGRARSCDRRSRQGRGEREAERSQAEFGGWALRCFLFLFWAAFRSLRTIGWARLISSGAAAPGAGFGFGFGLGCSILIWFCPPPRGEFVQRSFSRATKQSVRVASPEAGPTSNSGPVEVDCGHLVSESSLQLSFEAELLLWRANSLDIIPCVRRVTLCSGSGRASGNSCQAKVSEARLGTTAMRSFPPEMASAAGREKAKCSRNKRKFRQDPPLQTQLSGEESPSANIPAGFIAASDAHGVEWESRSAEATGRKSPGVDSVLKDGEIGTSLASGKAIEASKFYQEHLKLMRWFTTRKGSQPGDTWIEHHKEGPKDSDGCEEKEDFDELEEDEWDDCTEGELEELLLKSLDSLYKEAICKIESRGYNADEALRAVLRQGRPYGGKDAVSNIVGNALDYLTGKKTEVDEAIRSFADLNELQRSGLKEMVQKLREVRPALNRGDAMWCLLMCDLNFRLACDPDDASSTQNLKEPLAGPASSMEQTKASIIDLSQSSSAKTSSKVKLPKASISPIPLESSFLIAKGGSQHPTISSSSSATPTPCLSLPPLPSVCAAKGSPSVINVNICSVSRSDGQTSANFEVSANSEISQSCSPRSDAAGINPKEDRKQVPEGDNTPHSATSSLTPEQNQGSRDGELVRTISDASTLSFNSQESNADSCANAGEPLHQFEDPSLEMVDKKVTGETLLSASNHPPESAKQVDVCELPLTTGSLCPQKPPDAPTEVTNSPAFSKGDVSCKTSDSSSSSVAVEETSSTSGKLGSGDAHTAKESVGSQVFNDSSSLTKNCSSADGATGAAEKVQVGQIAKVVSEVVKEVSENMLSTKETLVIEKGDMEDQRDDMIMKLLQRVRELEAHIRELETQIHERNEWAKQKVMQAVRKLTSDLQELKALRLEREEANRLKKEKQASEDSATKKQADLETALRKASGQADRANATVRKLEAENAELRAEMEAAKLSAAESLASCQDLTKRERKYAKRAQAWEKQKSKLQEELSDEKRKYAVLQQQLLQVKERQQQAEVRWRQEEKAKEEATLRADNERRAKEQAEVAAKRREDSLRRKSESNYQRHRDDMQRLECEIAQMRTTAEAAQLATSRWGPGVAVTPHMMELSNMQSLKETNIRLHRELLALQEMSEGLARRDVRRDRECVMCMCEEMSVVFLPCAHQVVCIKCNELHEKQGMRDCPSCRTQILQRIRVFGVSS</sequence>
<keyword evidence="1" id="KW-0862">Zinc</keyword>
<evidence type="ECO:0000259" key="4">
    <source>
        <dbReference type="PROSITE" id="PS50089"/>
    </source>
</evidence>
<evidence type="ECO:0000313" key="6">
    <source>
        <dbReference type="Proteomes" id="UP000077202"/>
    </source>
</evidence>
<gene>
    <name evidence="5" type="ORF">AXG93_3102s1390</name>
</gene>
<evidence type="ECO:0000256" key="3">
    <source>
        <dbReference type="SAM" id="Phobius"/>
    </source>
</evidence>
<evidence type="ECO:0000313" key="5">
    <source>
        <dbReference type="EMBL" id="OAE29312.1"/>
    </source>
</evidence>
<dbReference type="Pfam" id="PF13920">
    <property type="entry name" value="zf-C3HC4_3"/>
    <property type="match status" value="1"/>
</dbReference>
<feature type="region of interest" description="Disordered" evidence="2">
    <location>
        <begin position="33"/>
        <end position="78"/>
    </location>
</feature>
<dbReference type="InterPro" id="IPR046934">
    <property type="entry name" value="PIR2-like"/>
</dbReference>
<keyword evidence="6" id="KW-1185">Reference proteome</keyword>
<dbReference type="PROSITE" id="PS50089">
    <property type="entry name" value="ZF_RING_2"/>
    <property type="match status" value="1"/>
</dbReference>
<feature type="compositionally biased region" description="Polar residues" evidence="2">
    <location>
        <begin position="869"/>
        <end position="888"/>
    </location>
</feature>
<evidence type="ECO:0000256" key="2">
    <source>
        <dbReference type="SAM" id="MobiDB-lite"/>
    </source>
</evidence>
<dbReference type="InterPro" id="IPR046527">
    <property type="entry name" value="PIR2-like_helical"/>
</dbReference>
<feature type="transmembrane region" description="Helical" evidence="3">
    <location>
        <begin position="159"/>
        <end position="181"/>
    </location>
</feature>
<dbReference type="Gene3D" id="3.30.40.10">
    <property type="entry name" value="Zinc/RING finger domain, C3HC4 (zinc finger)"/>
    <property type="match status" value="1"/>
</dbReference>
<feature type="region of interest" description="Disordered" evidence="2">
    <location>
        <begin position="679"/>
        <end position="734"/>
    </location>
</feature>
<dbReference type="EMBL" id="LVLJ01001475">
    <property type="protein sequence ID" value="OAE29312.1"/>
    <property type="molecule type" value="Genomic_DNA"/>
</dbReference>
<dbReference type="PANTHER" id="PTHR46405">
    <property type="entry name" value="OS05G0141500 PROTEIN"/>
    <property type="match status" value="1"/>
</dbReference>
<dbReference type="Pfam" id="PF20235">
    <property type="entry name" value="PIR2-like_helical"/>
    <property type="match status" value="1"/>
</dbReference>
<keyword evidence="1" id="KW-0863">Zinc-finger</keyword>
<reference evidence="5" key="1">
    <citation type="submission" date="2016-03" db="EMBL/GenBank/DDBJ databases">
        <title>Mechanisms controlling the formation of the plant cell surface in tip-growing cells are functionally conserved among land plants.</title>
        <authorList>
            <person name="Honkanen S."/>
            <person name="Jones V.A."/>
            <person name="Morieri G."/>
            <person name="Champion C."/>
            <person name="Hetherington A.J."/>
            <person name="Kelly S."/>
            <person name="Saint-Marcoux D."/>
            <person name="Proust H."/>
            <person name="Prescott H."/>
            <person name="Dolan L."/>
        </authorList>
    </citation>
    <scope>NUCLEOTIDE SEQUENCE [LARGE SCALE GENOMIC DNA]</scope>
    <source>
        <tissue evidence="5">Whole gametophyte</tissue>
    </source>
</reference>